<dbReference type="Proteomes" id="UP001363010">
    <property type="component" value="Unassembled WGS sequence"/>
</dbReference>
<sequence>MSAVATELKYRKLHSDFVIEIEEPINELLKDPDAIEQIRQLWQTSPLIIFRRQSIEEEEQVRFTSMFGQCESANRKDIQSPYRDEIIYFSTLRYADGRFVGGFAGGDDVDWHSDQTFKVRPATGAMLYGVEVPKGGGDIYWANQYGAWDKLPADIQQLIDGRTGTYRYAKRMAIMNTLELKDKESAQAKEMAKLPDAFHPVVLTHPLTGRKALYADPTTLVSIEGLSEEENARVLPILFEAGGSAELVYRHKVHNGDLMMWDNGCTMHRRDEMQLDQPRLMKRTTFRLSGDAHCVPH</sequence>
<dbReference type="Gene3D" id="3.60.130.10">
    <property type="entry name" value="Clavaminate synthase-like"/>
    <property type="match status" value="1"/>
</dbReference>
<keyword evidence="8" id="KW-1185">Reference proteome</keyword>
<gene>
    <name evidence="7" type="ORF">WKW80_28430</name>
</gene>
<evidence type="ECO:0000256" key="1">
    <source>
        <dbReference type="ARBA" id="ARBA00005896"/>
    </source>
</evidence>
<evidence type="ECO:0000256" key="5">
    <source>
        <dbReference type="ARBA" id="ARBA00023004"/>
    </source>
</evidence>
<keyword evidence="4 7" id="KW-0560">Oxidoreductase</keyword>
<evidence type="ECO:0000313" key="8">
    <source>
        <dbReference type="Proteomes" id="UP001363010"/>
    </source>
</evidence>
<dbReference type="EMBL" id="JBBKZV010000027">
    <property type="protein sequence ID" value="MEJ8825914.1"/>
    <property type="molecule type" value="Genomic_DNA"/>
</dbReference>
<evidence type="ECO:0000259" key="6">
    <source>
        <dbReference type="Pfam" id="PF02668"/>
    </source>
</evidence>
<evidence type="ECO:0000256" key="3">
    <source>
        <dbReference type="ARBA" id="ARBA00022964"/>
    </source>
</evidence>
<comment type="caution">
    <text evidence="7">The sequence shown here is derived from an EMBL/GenBank/DDBJ whole genome shotgun (WGS) entry which is preliminary data.</text>
</comment>
<dbReference type="GO" id="GO:0051213">
    <property type="term" value="F:dioxygenase activity"/>
    <property type="evidence" value="ECO:0007669"/>
    <property type="project" value="UniProtKB-KW"/>
</dbReference>
<proteinExistence type="inferred from homology"/>
<protein>
    <submittedName>
        <fullName evidence="7">TauD/TfdA family dioxygenase</fullName>
        <ecNumber evidence="7">1.14.11.-</ecNumber>
    </submittedName>
</protein>
<dbReference type="Pfam" id="PF02668">
    <property type="entry name" value="TauD"/>
    <property type="match status" value="1"/>
</dbReference>
<keyword evidence="3 7" id="KW-0223">Dioxygenase</keyword>
<accession>A0ABU8W777</accession>
<feature type="domain" description="TauD/TfdA-like" evidence="6">
    <location>
        <begin position="11"/>
        <end position="285"/>
    </location>
</feature>
<dbReference type="EC" id="1.14.11.-" evidence="7"/>
<dbReference type="PANTHER" id="PTHR30468">
    <property type="entry name" value="ALPHA-KETOGLUTARATE-DEPENDENT SULFONATE DIOXYGENASE"/>
    <property type="match status" value="1"/>
</dbReference>
<keyword evidence="5" id="KW-0408">Iron</keyword>
<dbReference type="InterPro" id="IPR051323">
    <property type="entry name" value="AtsK-like"/>
</dbReference>
<dbReference type="InterPro" id="IPR042098">
    <property type="entry name" value="TauD-like_sf"/>
</dbReference>
<dbReference type="RefSeq" id="WP_340366947.1">
    <property type="nucleotide sequence ID" value="NZ_JBBKZV010000027.1"/>
</dbReference>
<reference evidence="7 8" key="1">
    <citation type="submission" date="2024-03" db="EMBL/GenBank/DDBJ databases">
        <title>Novel species of the genus Variovorax.</title>
        <authorList>
            <person name="Liu Q."/>
            <person name="Xin Y.-H."/>
        </authorList>
    </citation>
    <scope>NUCLEOTIDE SEQUENCE [LARGE SCALE GENOMIC DNA]</scope>
    <source>
        <strain evidence="7 8">KACC 18501</strain>
    </source>
</reference>
<organism evidence="7 8">
    <name type="scientific">Variovorax humicola</name>
    <dbReference type="NCBI Taxonomy" id="1769758"/>
    <lineage>
        <taxon>Bacteria</taxon>
        <taxon>Pseudomonadati</taxon>
        <taxon>Pseudomonadota</taxon>
        <taxon>Betaproteobacteria</taxon>
        <taxon>Burkholderiales</taxon>
        <taxon>Comamonadaceae</taxon>
        <taxon>Variovorax</taxon>
    </lineage>
</organism>
<evidence type="ECO:0000313" key="7">
    <source>
        <dbReference type="EMBL" id="MEJ8825914.1"/>
    </source>
</evidence>
<dbReference type="PANTHER" id="PTHR30468:SF1">
    <property type="entry name" value="ALPHA-KETOGLUTARATE-DEPENDENT SULFONATE DIOXYGENASE"/>
    <property type="match status" value="1"/>
</dbReference>
<dbReference type="InterPro" id="IPR003819">
    <property type="entry name" value="TauD/TfdA-like"/>
</dbReference>
<keyword evidence="2" id="KW-0479">Metal-binding</keyword>
<dbReference type="SUPFAM" id="SSF51197">
    <property type="entry name" value="Clavaminate synthase-like"/>
    <property type="match status" value="1"/>
</dbReference>
<evidence type="ECO:0000256" key="2">
    <source>
        <dbReference type="ARBA" id="ARBA00022723"/>
    </source>
</evidence>
<evidence type="ECO:0000256" key="4">
    <source>
        <dbReference type="ARBA" id="ARBA00023002"/>
    </source>
</evidence>
<comment type="similarity">
    <text evidence="1">Belongs to the TfdA dioxygenase family.</text>
</comment>
<name>A0ABU8W777_9BURK</name>